<dbReference type="AlphaFoldDB" id="A0A0N0E284"/>
<evidence type="ECO:0000313" key="3">
    <source>
        <dbReference type="Proteomes" id="UP000037931"/>
    </source>
</evidence>
<dbReference type="EMBL" id="JSYZ01000019">
    <property type="protein sequence ID" value="KPA88599.1"/>
    <property type="molecule type" value="Genomic_DNA"/>
</dbReference>
<evidence type="ECO:0000313" key="2">
    <source>
        <dbReference type="EMBL" id="KPA88599.1"/>
    </source>
</evidence>
<protein>
    <recommendedName>
        <fullName evidence="4">3-phosphoglycerate kinase</fullName>
    </recommendedName>
</protein>
<dbReference type="Proteomes" id="UP000037931">
    <property type="component" value="Unassembled WGS sequence"/>
</dbReference>
<name>A0A0N0E284_9PSED</name>
<sequence length="104" mass="11456" precursor="true">MRKFCCVLLALLPVSALAYPIDVEKQLNGLSIDYTAHDTDQDIGSLQLNNYGKTDAVCKVVFINGPEAPKTRQVEVSAGKTVNVTAKFNRKIIRLRMNLSCTAK</sequence>
<gene>
    <name evidence="2" type="ORF">PF66_04965</name>
</gene>
<evidence type="ECO:0000256" key="1">
    <source>
        <dbReference type="SAM" id="SignalP"/>
    </source>
</evidence>
<dbReference type="PATRIC" id="fig|50340.43.peg.2268"/>
<organism evidence="2 3">
    <name type="scientific">Pseudomonas asplenii</name>
    <dbReference type="NCBI Taxonomy" id="53407"/>
    <lineage>
        <taxon>Bacteria</taxon>
        <taxon>Pseudomonadati</taxon>
        <taxon>Pseudomonadota</taxon>
        <taxon>Gammaproteobacteria</taxon>
        <taxon>Pseudomonadales</taxon>
        <taxon>Pseudomonadaceae</taxon>
        <taxon>Pseudomonas</taxon>
    </lineage>
</organism>
<accession>A0A0N0E284</accession>
<keyword evidence="3" id="KW-1185">Reference proteome</keyword>
<reference evidence="2 3" key="1">
    <citation type="journal article" date="2015" name="PLoS ONE">
        <title>Rice-Infecting Pseudomonas Genomes Are Highly Accessorized and Harbor Multiple Putative Virulence Mechanisms to Cause Sheath Brown Rot.</title>
        <authorList>
            <person name="Quibod I.L."/>
            <person name="Grande G."/>
            <person name="Oreiro E.G."/>
            <person name="Borja F.N."/>
            <person name="Dossa G.S."/>
            <person name="Mauleon R."/>
            <person name="Cruz C.V."/>
            <person name="Oliva R."/>
        </authorList>
    </citation>
    <scope>NUCLEOTIDE SEQUENCE [LARGE SCALE GENOMIC DNA]</scope>
    <source>
        <strain evidence="2 3">IRRI 6609</strain>
    </source>
</reference>
<dbReference type="RefSeq" id="WP_054058317.1">
    <property type="nucleotide sequence ID" value="NZ_JAQMZR010000001.1"/>
</dbReference>
<feature type="chain" id="PRO_5005847053" description="3-phosphoglycerate kinase" evidence="1">
    <location>
        <begin position="19"/>
        <end position="104"/>
    </location>
</feature>
<dbReference type="OrthoDB" id="6920230at2"/>
<keyword evidence="1" id="KW-0732">Signal</keyword>
<feature type="signal peptide" evidence="1">
    <location>
        <begin position="1"/>
        <end position="18"/>
    </location>
</feature>
<evidence type="ECO:0008006" key="4">
    <source>
        <dbReference type="Google" id="ProtNLM"/>
    </source>
</evidence>
<dbReference type="STRING" id="50340.PF66_04965"/>
<comment type="caution">
    <text evidence="2">The sequence shown here is derived from an EMBL/GenBank/DDBJ whole genome shotgun (WGS) entry which is preliminary data.</text>
</comment>
<proteinExistence type="predicted"/>